<dbReference type="RefSeq" id="WP_213121217.1">
    <property type="nucleotide sequence ID" value="NZ_JAGYPF010000013.1"/>
</dbReference>
<evidence type="ECO:0000259" key="2">
    <source>
        <dbReference type="Pfam" id="PF02517"/>
    </source>
</evidence>
<dbReference type="GO" id="GO:0004175">
    <property type="term" value="F:endopeptidase activity"/>
    <property type="evidence" value="ECO:0007669"/>
    <property type="project" value="UniProtKB-ARBA"/>
</dbReference>
<comment type="caution">
    <text evidence="3">The sequence shown here is derived from an EMBL/GenBank/DDBJ whole genome shotgun (WGS) entry which is preliminary data.</text>
</comment>
<feature type="transmembrane region" description="Helical" evidence="1">
    <location>
        <begin position="192"/>
        <end position="215"/>
    </location>
</feature>
<feature type="transmembrane region" description="Helical" evidence="1">
    <location>
        <begin position="137"/>
        <end position="153"/>
    </location>
</feature>
<feature type="transmembrane region" description="Helical" evidence="1">
    <location>
        <begin position="159"/>
        <end position="180"/>
    </location>
</feature>
<dbReference type="InterPro" id="IPR003675">
    <property type="entry name" value="Rce1/LyrA-like_dom"/>
</dbReference>
<dbReference type="GO" id="GO:0080120">
    <property type="term" value="P:CAAX-box protein maturation"/>
    <property type="evidence" value="ECO:0007669"/>
    <property type="project" value="UniProtKB-ARBA"/>
</dbReference>
<keyword evidence="1" id="KW-0812">Transmembrane</keyword>
<keyword evidence="1" id="KW-0472">Membrane</keyword>
<evidence type="ECO:0000313" key="3">
    <source>
        <dbReference type="EMBL" id="MBS4216701.1"/>
    </source>
</evidence>
<evidence type="ECO:0000256" key="1">
    <source>
        <dbReference type="SAM" id="Phobius"/>
    </source>
</evidence>
<proteinExistence type="predicted"/>
<keyword evidence="1" id="KW-1133">Transmembrane helix</keyword>
<dbReference type="PANTHER" id="PTHR39430:SF1">
    <property type="entry name" value="PROTEASE"/>
    <property type="match status" value="1"/>
</dbReference>
<keyword evidence="3" id="KW-0378">Hydrolase</keyword>
<feature type="domain" description="CAAX prenyl protease 2/Lysostaphin resistance protein A-like" evidence="2">
    <location>
        <begin position="106"/>
        <end position="197"/>
    </location>
</feature>
<organism evidence="3 4">
    <name type="scientific">Neobacillus rhizophilus</name>
    <dbReference type="NCBI Taxonomy" id="2833579"/>
    <lineage>
        <taxon>Bacteria</taxon>
        <taxon>Bacillati</taxon>
        <taxon>Bacillota</taxon>
        <taxon>Bacilli</taxon>
        <taxon>Bacillales</taxon>
        <taxon>Bacillaceae</taxon>
        <taxon>Neobacillus</taxon>
    </lineage>
</organism>
<feature type="transmembrane region" description="Helical" evidence="1">
    <location>
        <begin position="68"/>
        <end position="85"/>
    </location>
</feature>
<keyword evidence="4" id="KW-1185">Reference proteome</keyword>
<feature type="transmembrane region" description="Helical" evidence="1">
    <location>
        <begin position="227"/>
        <end position="243"/>
    </location>
</feature>
<dbReference type="GO" id="GO:0008237">
    <property type="term" value="F:metallopeptidase activity"/>
    <property type="evidence" value="ECO:0007669"/>
    <property type="project" value="UniProtKB-KW"/>
</dbReference>
<gene>
    <name evidence="3" type="ORF">KHA99_30385</name>
</gene>
<feature type="transmembrane region" description="Helical" evidence="1">
    <location>
        <begin position="28"/>
        <end position="48"/>
    </location>
</feature>
<dbReference type="Proteomes" id="UP000679749">
    <property type="component" value="Unassembled WGS sequence"/>
</dbReference>
<reference evidence="3" key="1">
    <citation type="submission" date="2021-05" db="EMBL/GenBank/DDBJ databases">
        <title>Novel Bacillus species.</title>
        <authorList>
            <person name="Liu G."/>
        </authorList>
    </citation>
    <scope>NUCLEOTIDE SEQUENCE</scope>
    <source>
        <strain evidence="3">FJAT-49825</strain>
    </source>
</reference>
<evidence type="ECO:0000313" key="4">
    <source>
        <dbReference type="Proteomes" id="UP000679749"/>
    </source>
</evidence>
<protein>
    <submittedName>
        <fullName evidence="3">CPBP family intramembrane metalloprotease</fullName>
        <ecNumber evidence="3">3.4.24.-</ecNumber>
    </submittedName>
</protein>
<dbReference type="AlphaFoldDB" id="A0A942UD16"/>
<name>A0A942UD16_9BACI</name>
<dbReference type="Pfam" id="PF02517">
    <property type="entry name" value="Rce1-like"/>
    <property type="match status" value="1"/>
</dbReference>
<keyword evidence="3" id="KW-0645">Protease</keyword>
<sequence length="264" mass="30064">MVYFVKTIVGFIILDVYLNVGIARAGSFWVQVVLVLLFFPLLKGILFLTRKDLQSIGISFHPKWWRNMMLGFAIGFSFWLIKYIIEYVLNGYEVTGTMPFSQMILSLLMIMLTFFVGSFLNDIIVRGYVFGHLKGKIPMKWVFILSLVLYALDDSWNEGFSLSNTFFSLLLGLSLTYAIYKTGSIWADTGIHWGLNVCYGIFNGTLGSTGGGIIITKDGPQTMILEVISYIIPLLMFLFLYLVRNKLRHRDGSTASFLSKEINW</sequence>
<dbReference type="EMBL" id="JAGYPF010000013">
    <property type="protein sequence ID" value="MBS4216701.1"/>
    <property type="molecule type" value="Genomic_DNA"/>
</dbReference>
<dbReference type="EC" id="3.4.24.-" evidence="3"/>
<dbReference type="PANTHER" id="PTHR39430">
    <property type="entry name" value="MEMBRANE-ASSOCIATED PROTEASE-RELATED"/>
    <property type="match status" value="1"/>
</dbReference>
<feature type="transmembrane region" description="Helical" evidence="1">
    <location>
        <begin position="105"/>
        <end position="125"/>
    </location>
</feature>
<accession>A0A942UD16</accession>
<keyword evidence="3" id="KW-0482">Metalloprotease</keyword>